<dbReference type="Pfam" id="PF13665">
    <property type="entry name" value="Tox-PAAR-like"/>
    <property type="match status" value="1"/>
</dbReference>
<reference evidence="1 2" key="1">
    <citation type="submission" date="2019-06" db="EMBL/GenBank/DDBJ databases">
        <title>Genomic Encyclopedia of Type Strains, Phase IV (KMG-V): Genome sequencing to study the core and pangenomes of soil and plant-associated prokaryotes.</title>
        <authorList>
            <person name="Whitman W."/>
        </authorList>
    </citation>
    <scope>NUCLEOTIDE SEQUENCE [LARGE SCALE GENOMIC DNA]</scope>
    <source>
        <strain evidence="1 2">BR 10355</strain>
    </source>
</reference>
<comment type="caution">
    <text evidence="1">The sequence shown here is derived from an EMBL/GenBank/DDBJ whole genome shotgun (WGS) entry which is preliminary data.</text>
</comment>
<dbReference type="STRING" id="1755647.AS156_06885"/>
<protein>
    <submittedName>
        <fullName evidence="1">Uncharacterized protein DUF4150</fullName>
    </submittedName>
</protein>
<dbReference type="Proteomes" id="UP000321304">
    <property type="component" value="Unassembled WGS sequence"/>
</dbReference>
<dbReference type="AlphaFoldDB" id="A0A560LCK9"/>
<evidence type="ECO:0000313" key="1">
    <source>
        <dbReference type="EMBL" id="TWB93082.1"/>
    </source>
</evidence>
<organism evidence="1 2">
    <name type="scientific">Bradyrhizobium macuxiense</name>
    <dbReference type="NCBI Taxonomy" id="1755647"/>
    <lineage>
        <taxon>Bacteria</taxon>
        <taxon>Pseudomonadati</taxon>
        <taxon>Pseudomonadota</taxon>
        <taxon>Alphaproteobacteria</taxon>
        <taxon>Hyphomicrobiales</taxon>
        <taxon>Nitrobacteraceae</taxon>
        <taxon>Bradyrhizobium</taxon>
    </lineage>
</organism>
<name>A0A560LCK9_9BRAD</name>
<dbReference type="RefSeq" id="WP_208764064.1">
    <property type="nucleotide sequence ID" value="NZ_VITY01000011.1"/>
</dbReference>
<keyword evidence="2" id="KW-1185">Reference proteome</keyword>
<dbReference type="EMBL" id="VITY01000011">
    <property type="protein sequence ID" value="TWB93082.1"/>
    <property type="molecule type" value="Genomic_DNA"/>
</dbReference>
<proteinExistence type="predicted"/>
<accession>A0A560LCK9</accession>
<sequence>MPFVNANGPMPAQDLGFPDVCNTPSGPAVVPVPYPNITMNTTAIPTQSRCLIMCMPAHNMTTERATSMGDNAGVALGVMSRLVMGPGRAKAGSENLSIGGSPATKLGMPTKQNGASPNAFGFSISPSQIRLMALR</sequence>
<evidence type="ECO:0000313" key="2">
    <source>
        <dbReference type="Proteomes" id="UP000321304"/>
    </source>
</evidence>
<gene>
    <name evidence="1" type="ORF">FBZ93_111121</name>
</gene>